<organism evidence="5 6">
    <name type="scientific">Lentinula lateritia</name>
    <dbReference type="NCBI Taxonomy" id="40482"/>
    <lineage>
        <taxon>Eukaryota</taxon>
        <taxon>Fungi</taxon>
        <taxon>Dikarya</taxon>
        <taxon>Basidiomycota</taxon>
        <taxon>Agaricomycotina</taxon>
        <taxon>Agaricomycetes</taxon>
        <taxon>Agaricomycetidae</taxon>
        <taxon>Agaricales</taxon>
        <taxon>Marasmiineae</taxon>
        <taxon>Omphalotaceae</taxon>
        <taxon>Lentinula</taxon>
    </lineage>
</organism>
<evidence type="ECO:0000256" key="1">
    <source>
        <dbReference type="ARBA" id="ARBA00022741"/>
    </source>
</evidence>
<dbReference type="Gene3D" id="3.30.428.10">
    <property type="entry name" value="HIT-like"/>
    <property type="match status" value="1"/>
</dbReference>
<feature type="non-terminal residue" evidence="5">
    <location>
        <position position="150"/>
    </location>
</feature>
<sequence length="150" mass="17228">QSCAFCNVSTENGFDVMWEDANLVVFQDRDPACEHHFQVIPKEHIPSVRQLRKSDVETLKAMVNVGHQLLEQLGVESTMRKMGFHIPPFNSVGHLHLHVQALPYKNFSKKLKYPIANGFKPFHKGFSWFIEVHQTISIIQQDRSVGLFPC</sequence>
<evidence type="ECO:0000256" key="3">
    <source>
        <dbReference type="PROSITE-ProRule" id="PRU00464"/>
    </source>
</evidence>
<reference evidence="5" key="2">
    <citation type="journal article" date="2023" name="Proc. Natl. Acad. Sci. U.S.A.">
        <title>A global phylogenomic analysis of the shiitake genus Lentinula.</title>
        <authorList>
            <person name="Sierra-Patev S."/>
            <person name="Min B."/>
            <person name="Naranjo-Ortiz M."/>
            <person name="Looney B."/>
            <person name="Konkel Z."/>
            <person name="Slot J.C."/>
            <person name="Sakamoto Y."/>
            <person name="Steenwyk J.L."/>
            <person name="Rokas A."/>
            <person name="Carro J."/>
            <person name="Camarero S."/>
            <person name="Ferreira P."/>
            <person name="Molpeceres G."/>
            <person name="Ruiz-Duenas F.J."/>
            <person name="Serrano A."/>
            <person name="Henrissat B."/>
            <person name="Drula E."/>
            <person name="Hughes K.W."/>
            <person name="Mata J.L."/>
            <person name="Ishikawa N.K."/>
            <person name="Vargas-Isla R."/>
            <person name="Ushijima S."/>
            <person name="Smith C.A."/>
            <person name="Donoghue J."/>
            <person name="Ahrendt S."/>
            <person name="Andreopoulos W."/>
            <person name="He G."/>
            <person name="LaButti K."/>
            <person name="Lipzen A."/>
            <person name="Ng V."/>
            <person name="Riley R."/>
            <person name="Sandor L."/>
            <person name="Barry K."/>
            <person name="Martinez A.T."/>
            <person name="Xiao Y."/>
            <person name="Gibbons J.G."/>
            <person name="Terashima K."/>
            <person name="Grigoriev I.V."/>
            <person name="Hibbett D."/>
        </authorList>
    </citation>
    <scope>NUCLEOTIDE SEQUENCE</scope>
    <source>
        <strain evidence="5">Sp2 HRB7682 ss15</strain>
    </source>
</reference>
<evidence type="ECO:0000259" key="4">
    <source>
        <dbReference type="PROSITE" id="PS51084"/>
    </source>
</evidence>
<protein>
    <submittedName>
        <fullName evidence="5">Scavenger mRNA decapping enzyme C-term binding-domain-containing protein</fullName>
    </submittedName>
</protein>
<evidence type="ECO:0000313" key="5">
    <source>
        <dbReference type="EMBL" id="KAJ4467753.1"/>
    </source>
</evidence>
<reference evidence="5" key="1">
    <citation type="submission" date="2022-08" db="EMBL/GenBank/DDBJ databases">
        <authorList>
            <consortium name="DOE Joint Genome Institute"/>
            <person name="Min B."/>
            <person name="Riley R."/>
            <person name="Sierra-Patev S."/>
            <person name="Naranjo-Ortiz M."/>
            <person name="Looney B."/>
            <person name="Konkel Z."/>
            <person name="Slot J.C."/>
            <person name="Sakamoto Y."/>
            <person name="Steenwyk J.L."/>
            <person name="Rokas A."/>
            <person name="Carro J."/>
            <person name="Camarero S."/>
            <person name="Ferreira P."/>
            <person name="Molpeceres G."/>
            <person name="Ruiz-Duenas F.J."/>
            <person name="Serrano A."/>
            <person name="Henrissat B."/>
            <person name="Drula E."/>
            <person name="Hughes K.W."/>
            <person name="Mata J.L."/>
            <person name="Ishikawa N.K."/>
            <person name="Vargas-Isla R."/>
            <person name="Ushijima S."/>
            <person name="Smith C.A."/>
            <person name="Ahrendt S."/>
            <person name="Andreopoulos W."/>
            <person name="He G."/>
            <person name="Labutti K."/>
            <person name="Lipzen A."/>
            <person name="Ng V."/>
            <person name="Sandor L."/>
            <person name="Barry K."/>
            <person name="Martinez A.T."/>
            <person name="Xiao Y."/>
            <person name="Gibbons J.G."/>
            <person name="Terashima K."/>
            <person name="Hibbett D.S."/>
            <person name="Grigoriev I.V."/>
        </authorList>
    </citation>
    <scope>NUCLEOTIDE SEQUENCE</scope>
    <source>
        <strain evidence="5">Sp2 HRB7682 ss15</strain>
    </source>
</reference>
<dbReference type="InterPro" id="IPR036265">
    <property type="entry name" value="HIT-like_sf"/>
</dbReference>
<dbReference type="GO" id="GO:0000166">
    <property type="term" value="F:nucleotide binding"/>
    <property type="evidence" value="ECO:0007669"/>
    <property type="project" value="UniProtKB-KW"/>
</dbReference>
<dbReference type="GO" id="GO:0016787">
    <property type="term" value="F:hydrolase activity"/>
    <property type="evidence" value="ECO:0007669"/>
    <property type="project" value="UniProtKB-KW"/>
</dbReference>
<feature type="non-terminal residue" evidence="5">
    <location>
        <position position="1"/>
    </location>
</feature>
<dbReference type="PANTHER" id="PTHR12486:SF5">
    <property type="entry name" value="ADENOSINE 5'-MONOPHOSPHORAMIDASE HINT3"/>
    <property type="match status" value="1"/>
</dbReference>
<name>A0A9W8ZV74_9AGAR</name>
<dbReference type="PROSITE" id="PS51084">
    <property type="entry name" value="HIT_2"/>
    <property type="match status" value="1"/>
</dbReference>
<dbReference type="Proteomes" id="UP001150238">
    <property type="component" value="Unassembled WGS sequence"/>
</dbReference>
<dbReference type="EMBL" id="JANVFS010000040">
    <property type="protein sequence ID" value="KAJ4467753.1"/>
    <property type="molecule type" value="Genomic_DNA"/>
</dbReference>
<dbReference type="Pfam" id="PF11969">
    <property type="entry name" value="DcpS_C"/>
    <property type="match status" value="1"/>
</dbReference>
<dbReference type="PANTHER" id="PTHR12486">
    <property type="entry name" value="APRATAXIN-RELATED"/>
    <property type="match status" value="1"/>
</dbReference>
<keyword evidence="1" id="KW-0547">Nucleotide-binding</keyword>
<dbReference type="InterPro" id="IPR011146">
    <property type="entry name" value="HIT-like"/>
</dbReference>
<keyword evidence="2" id="KW-0378">Hydrolase</keyword>
<accession>A0A9W8ZV74</accession>
<comment type="caution">
    <text evidence="5">The sequence shown here is derived from an EMBL/GenBank/DDBJ whole genome shotgun (WGS) entry which is preliminary data.</text>
</comment>
<feature type="short sequence motif" description="Histidine triad motif" evidence="3">
    <location>
        <begin position="94"/>
        <end position="98"/>
    </location>
</feature>
<proteinExistence type="predicted"/>
<feature type="domain" description="HIT" evidence="4">
    <location>
        <begin position="4"/>
        <end position="109"/>
    </location>
</feature>
<dbReference type="AlphaFoldDB" id="A0A9W8ZV74"/>
<dbReference type="SUPFAM" id="SSF54197">
    <property type="entry name" value="HIT-like"/>
    <property type="match status" value="1"/>
</dbReference>
<evidence type="ECO:0000256" key="2">
    <source>
        <dbReference type="ARBA" id="ARBA00022801"/>
    </source>
</evidence>
<gene>
    <name evidence="5" type="ORF">C8J55DRAFT_376514</name>
</gene>
<evidence type="ECO:0000313" key="6">
    <source>
        <dbReference type="Proteomes" id="UP001150238"/>
    </source>
</evidence>